<feature type="compositionally biased region" description="Basic and acidic residues" evidence="1">
    <location>
        <begin position="48"/>
        <end position="66"/>
    </location>
</feature>
<feature type="compositionally biased region" description="Basic and acidic residues" evidence="1">
    <location>
        <begin position="1"/>
        <end position="20"/>
    </location>
</feature>
<keyword evidence="3" id="KW-1185">Reference proteome</keyword>
<evidence type="ECO:0000313" key="3">
    <source>
        <dbReference type="Proteomes" id="UP000095342"/>
    </source>
</evidence>
<dbReference type="EMBL" id="CP017448">
    <property type="protein sequence ID" value="AOV17833.1"/>
    <property type="molecule type" value="Genomic_DNA"/>
</dbReference>
<dbReference type="RefSeq" id="WP_070073363.1">
    <property type="nucleotide sequence ID" value="NZ_CP017448.1"/>
</dbReference>
<sequence length="66" mass="7396">MNEEKPNQQVDHKMDERLQPKDPAWMKPKAPEPPAGAKQADTISHAVGHHDPSAGRAMDRDLDFEP</sequence>
<feature type="region of interest" description="Disordered" evidence="1">
    <location>
        <begin position="1"/>
        <end position="66"/>
    </location>
</feature>
<gene>
    <name evidence="2" type="ORF">BJI67_12915</name>
</gene>
<reference evidence="2 3" key="1">
    <citation type="submission" date="2016-09" db="EMBL/GenBank/DDBJ databases">
        <title>Acidihalobacter prosperus V6 (DSM14174).</title>
        <authorList>
            <person name="Khaleque H.N."/>
            <person name="Ramsay J.P."/>
            <person name="Murphy R.J.T."/>
            <person name="Kaksonen A.H."/>
            <person name="Boxall N.J."/>
            <person name="Watkin E.L.J."/>
        </authorList>
    </citation>
    <scope>NUCLEOTIDE SEQUENCE [LARGE SCALE GENOMIC DNA]</scope>
    <source>
        <strain evidence="2 3">V6</strain>
    </source>
</reference>
<evidence type="ECO:0000313" key="2">
    <source>
        <dbReference type="EMBL" id="AOV17833.1"/>
    </source>
</evidence>
<accession>A0A1D8KA26</accession>
<dbReference type="KEGG" id="aaeo:BJI67_12915"/>
<evidence type="ECO:0000256" key="1">
    <source>
        <dbReference type="SAM" id="MobiDB-lite"/>
    </source>
</evidence>
<dbReference type="Proteomes" id="UP000095342">
    <property type="component" value="Chromosome"/>
</dbReference>
<dbReference type="AlphaFoldDB" id="A0A1D8KA26"/>
<proteinExistence type="predicted"/>
<protein>
    <submittedName>
        <fullName evidence="2">Uncharacterized protein</fullName>
    </submittedName>
</protein>
<organism evidence="2 3">
    <name type="scientific">Acidihalobacter aeolianus</name>
    <dbReference type="NCBI Taxonomy" id="2792603"/>
    <lineage>
        <taxon>Bacteria</taxon>
        <taxon>Pseudomonadati</taxon>
        <taxon>Pseudomonadota</taxon>
        <taxon>Gammaproteobacteria</taxon>
        <taxon>Chromatiales</taxon>
        <taxon>Ectothiorhodospiraceae</taxon>
        <taxon>Acidihalobacter</taxon>
    </lineage>
</organism>
<name>A0A1D8KA26_9GAMM</name>